<dbReference type="HOGENOM" id="CLU_1393788_0_0_7"/>
<keyword evidence="3" id="KW-1185">Reference proteome</keyword>
<dbReference type="KEGG" id="acp:A2cp1_0664"/>
<evidence type="ECO:0000313" key="3">
    <source>
        <dbReference type="Proteomes" id="UP000007089"/>
    </source>
</evidence>
<protein>
    <submittedName>
        <fullName evidence="2">Uncharacterized protein</fullName>
    </submittedName>
</protein>
<keyword evidence="1" id="KW-0812">Transmembrane</keyword>
<dbReference type="AlphaFoldDB" id="B8JCZ3"/>
<organism evidence="2 3">
    <name type="scientific">Anaeromyxobacter dehalogenans (strain ATCC BAA-258 / DSM 21875 / 2CP-1)</name>
    <dbReference type="NCBI Taxonomy" id="455488"/>
    <lineage>
        <taxon>Bacteria</taxon>
        <taxon>Pseudomonadati</taxon>
        <taxon>Myxococcota</taxon>
        <taxon>Myxococcia</taxon>
        <taxon>Myxococcales</taxon>
        <taxon>Cystobacterineae</taxon>
        <taxon>Anaeromyxobacteraceae</taxon>
        <taxon>Anaeromyxobacter</taxon>
    </lineage>
</organism>
<sequence length="200" mass="21319">MRRARTSGMRGVTLIEAMISLTLLLIGILGLMRLQVIGFTSNEGARSNGAAQELARELAAGLERLDPSLDALLVADTISDAPPSGFGNPLDASGNLATSGWRDWDDAYLAGTTSGYPSLKVVGVQPDTALPADPLDPSKPLYRRRWSIWQVATSNAASGVRLAAVSVVYHERTITRPRVVTLYVQIPNLGASTVNASAYR</sequence>
<name>B8JCZ3_ANAD2</name>
<feature type="transmembrane region" description="Helical" evidence="1">
    <location>
        <begin position="12"/>
        <end position="32"/>
    </location>
</feature>
<keyword evidence="1" id="KW-1133">Transmembrane helix</keyword>
<reference evidence="2" key="1">
    <citation type="submission" date="2009-01" db="EMBL/GenBank/DDBJ databases">
        <title>Complete sequence of Anaeromyxobacter dehalogenans 2CP-1.</title>
        <authorList>
            <consortium name="US DOE Joint Genome Institute"/>
            <person name="Lucas S."/>
            <person name="Copeland A."/>
            <person name="Lapidus A."/>
            <person name="Glavina del Rio T."/>
            <person name="Dalin E."/>
            <person name="Tice H."/>
            <person name="Bruce D."/>
            <person name="Goodwin L."/>
            <person name="Pitluck S."/>
            <person name="Saunders E."/>
            <person name="Brettin T."/>
            <person name="Detter J.C."/>
            <person name="Han C."/>
            <person name="Larimer F."/>
            <person name="Land M."/>
            <person name="Hauser L."/>
            <person name="Kyrpides N."/>
            <person name="Ovchinnikova G."/>
            <person name="Beliaev A.S."/>
            <person name="Richardson P."/>
        </authorList>
    </citation>
    <scope>NUCLEOTIDE SEQUENCE</scope>
    <source>
        <strain evidence="2">2CP-1</strain>
    </source>
</reference>
<dbReference type="Proteomes" id="UP000007089">
    <property type="component" value="Chromosome"/>
</dbReference>
<evidence type="ECO:0000256" key="1">
    <source>
        <dbReference type="SAM" id="Phobius"/>
    </source>
</evidence>
<proteinExistence type="predicted"/>
<evidence type="ECO:0000313" key="2">
    <source>
        <dbReference type="EMBL" id="ACL64021.1"/>
    </source>
</evidence>
<accession>B8JCZ3</accession>
<dbReference type="EMBL" id="CP001359">
    <property type="protein sequence ID" value="ACL64021.1"/>
    <property type="molecule type" value="Genomic_DNA"/>
</dbReference>
<dbReference type="RefSeq" id="WP_012632061.1">
    <property type="nucleotide sequence ID" value="NC_011891.1"/>
</dbReference>
<keyword evidence="1" id="KW-0472">Membrane</keyword>
<gene>
    <name evidence="2" type="ordered locus">A2cp1_0664</name>
</gene>